<keyword evidence="3" id="KW-0812">Transmembrane</keyword>
<evidence type="ECO:0000259" key="4">
    <source>
        <dbReference type="Pfam" id="PF03816"/>
    </source>
</evidence>
<feature type="transmembrane region" description="Helical" evidence="3">
    <location>
        <begin position="90"/>
        <end position="112"/>
    </location>
</feature>
<feature type="transmembrane region" description="Helical" evidence="3">
    <location>
        <begin position="124"/>
        <end position="144"/>
    </location>
</feature>
<organism evidence="5 6">
    <name type="scientific">Propionicimonas paludicola</name>
    <dbReference type="NCBI Taxonomy" id="185243"/>
    <lineage>
        <taxon>Bacteria</taxon>
        <taxon>Bacillati</taxon>
        <taxon>Actinomycetota</taxon>
        <taxon>Actinomycetes</taxon>
        <taxon>Propionibacteriales</taxon>
        <taxon>Nocardioidaceae</taxon>
        <taxon>Propionicimonas</taxon>
    </lineage>
</organism>
<dbReference type="RefSeq" id="WP_098459498.1">
    <property type="nucleotide sequence ID" value="NZ_PDJC01000001.1"/>
</dbReference>
<keyword evidence="6" id="KW-1185">Reference proteome</keyword>
<evidence type="ECO:0000256" key="2">
    <source>
        <dbReference type="SAM" id="MobiDB-lite"/>
    </source>
</evidence>
<feature type="compositionally biased region" description="Polar residues" evidence="2">
    <location>
        <begin position="455"/>
        <end position="466"/>
    </location>
</feature>
<dbReference type="EMBL" id="PDJC01000001">
    <property type="protein sequence ID" value="PFG15909.1"/>
    <property type="molecule type" value="Genomic_DNA"/>
</dbReference>
<feature type="region of interest" description="Disordered" evidence="2">
    <location>
        <begin position="449"/>
        <end position="497"/>
    </location>
</feature>
<gene>
    <name evidence="5" type="ORF">ATK74_0430</name>
</gene>
<dbReference type="InterPro" id="IPR050922">
    <property type="entry name" value="LytR/CpsA/Psr_CW_biosynth"/>
</dbReference>
<reference evidence="5 6" key="1">
    <citation type="submission" date="2017-10" db="EMBL/GenBank/DDBJ databases">
        <title>Sequencing the genomes of 1000 actinobacteria strains.</title>
        <authorList>
            <person name="Klenk H.-P."/>
        </authorList>
    </citation>
    <scope>NUCLEOTIDE SEQUENCE [LARGE SCALE GENOMIC DNA]</scope>
    <source>
        <strain evidence="5 6">DSM 15597</strain>
    </source>
</reference>
<evidence type="ECO:0000256" key="3">
    <source>
        <dbReference type="SAM" id="Phobius"/>
    </source>
</evidence>
<protein>
    <submittedName>
        <fullName evidence="5">LytR family transcriptional attenuator</fullName>
    </submittedName>
</protein>
<feature type="transmembrane region" description="Helical" evidence="3">
    <location>
        <begin position="53"/>
        <end position="78"/>
    </location>
</feature>
<evidence type="ECO:0000313" key="6">
    <source>
        <dbReference type="Proteomes" id="UP000226079"/>
    </source>
</evidence>
<dbReference type="InterPro" id="IPR004474">
    <property type="entry name" value="LytR_CpsA_psr"/>
</dbReference>
<dbReference type="Gene3D" id="3.40.630.190">
    <property type="entry name" value="LCP protein"/>
    <property type="match status" value="1"/>
</dbReference>
<evidence type="ECO:0000313" key="5">
    <source>
        <dbReference type="EMBL" id="PFG15909.1"/>
    </source>
</evidence>
<dbReference type="PANTHER" id="PTHR33392:SF6">
    <property type="entry name" value="POLYISOPRENYL-TEICHOIC ACID--PEPTIDOGLYCAN TEICHOIC ACID TRANSFERASE TAGU"/>
    <property type="match status" value="1"/>
</dbReference>
<dbReference type="OrthoDB" id="3573673at2"/>
<dbReference type="Pfam" id="PF03816">
    <property type="entry name" value="LytR_cpsA_psr"/>
    <property type="match status" value="1"/>
</dbReference>
<dbReference type="AlphaFoldDB" id="A0A2A9CQU2"/>
<dbReference type="PANTHER" id="PTHR33392">
    <property type="entry name" value="POLYISOPRENYL-TEICHOIC ACID--PEPTIDOGLYCAN TEICHOIC ACID TRANSFERASE TAGU"/>
    <property type="match status" value="1"/>
</dbReference>
<evidence type="ECO:0000256" key="1">
    <source>
        <dbReference type="ARBA" id="ARBA00006068"/>
    </source>
</evidence>
<dbReference type="Proteomes" id="UP000226079">
    <property type="component" value="Unassembled WGS sequence"/>
</dbReference>
<proteinExistence type="inferred from homology"/>
<feature type="transmembrane region" description="Helical" evidence="3">
    <location>
        <begin position="20"/>
        <end position="41"/>
    </location>
</feature>
<name>A0A2A9CQU2_9ACTN</name>
<sequence length="497" mass="52147">MSENASALPSPTVRSQGIALRRGVVLTLFSALLPGSAQVVAGNRRLGRAVLRFLLIVVAVLVVVGLLAALIAPLRNLLLGFLLGSIPLRIIQWGVLAWALVWVALLVDAWRLANPRVMSVAGKLISGTLAVALAAGGGTAAVAISRSVGSLAGLSDSVLIGGGSNKANAGRINVLLLGGDAGKGREGLRPDSMTVASIDAETGRTVLFSLPRNLQKVPFPADSPLHKLYPNGYYCHVKNLANACMLNGIYTLAMTHKSLFPGDKNPGVTATQSAIEETLGLKINYWAMVDLAGFQKLIDAVGGITLDVGVRVPMGSKETKGGIKEWIEPGKGQHMDGRHALWFARSREGSTDYARMIRQKCVMNAMLKQLNPTTVFTRFSEIAEAGGQIVATNLPTSEVGTMLELAAKAKSLPMASVSFAPPMIVTWDPDFALIKQTVADTIAASEQADIKATAPPQTASPNSAPTSAGGVPSPKPTKPIKTSKTNKTDNLDAICKA</sequence>
<keyword evidence="3" id="KW-0472">Membrane</keyword>
<comment type="caution">
    <text evidence="5">The sequence shown here is derived from an EMBL/GenBank/DDBJ whole genome shotgun (WGS) entry which is preliminary data.</text>
</comment>
<dbReference type="NCBIfam" id="TIGR00350">
    <property type="entry name" value="lytR_cpsA_psr"/>
    <property type="match status" value="1"/>
</dbReference>
<keyword evidence="3" id="KW-1133">Transmembrane helix</keyword>
<comment type="similarity">
    <text evidence="1">Belongs to the LytR/CpsA/Psr (LCP) family.</text>
</comment>
<feature type="domain" description="Cell envelope-related transcriptional attenuator" evidence="4">
    <location>
        <begin position="189"/>
        <end position="370"/>
    </location>
</feature>
<accession>A0A2A9CQU2</accession>